<comment type="similarity">
    <text evidence="1">Belongs to the short-chain dehydrogenases/reductases (SDR) family.</text>
</comment>
<keyword evidence="4" id="KW-1185">Reference proteome</keyword>
<accession>A0A327K3D7</accession>
<dbReference type="EMBL" id="NPEU01000656">
    <property type="protein sequence ID" value="RAI29898.1"/>
    <property type="molecule type" value="Genomic_DNA"/>
</dbReference>
<dbReference type="Pfam" id="PF13561">
    <property type="entry name" value="adh_short_C2"/>
    <property type="match status" value="1"/>
</dbReference>
<evidence type="ECO:0000256" key="1">
    <source>
        <dbReference type="ARBA" id="ARBA00006484"/>
    </source>
</evidence>
<keyword evidence="2" id="KW-0560">Oxidoreductase</keyword>
<reference evidence="3 4" key="1">
    <citation type="submission" date="2017-07" db="EMBL/GenBank/DDBJ databases">
        <title>Draft Genome Sequences of Select Purple Nonsulfur Bacteria.</title>
        <authorList>
            <person name="Lasarre B."/>
            <person name="Mckinlay J.B."/>
        </authorList>
    </citation>
    <scope>NUCLEOTIDE SEQUENCE [LARGE SCALE GENOMIC DNA]</scope>
    <source>
        <strain evidence="3 4">DSM 11907</strain>
    </source>
</reference>
<dbReference type="AlphaFoldDB" id="A0A327K3D7"/>
<organism evidence="3 4">
    <name type="scientific">Rhodoplanes elegans</name>
    <dbReference type="NCBI Taxonomy" id="29408"/>
    <lineage>
        <taxon>Bacteria</taxon>
        <taxon>Pseudomonadati</taxon>
        <taxon>Pseudomonadota</taxon>
        <taxon>Alphaproteobacteria</taxon>
        <taxon>Hyphomicrobiales</taxon>
        <taxon>Nitrobacteraceae</taxon>
        <taxon>Rhodoplanes</taxon>
    </lineage>
</organism>
<sequence>MCAEIAAAGGVARPVVAHLADHDAVLRLVPAAVAAVGPLTLLVNNASTFERDEIGGLDRALFDLHMAVNLRAPVFLAEVFAAQAPAGTDPSVVNIVDQRVYKPTPRFLSYGLSKSALHTATTTLAQALAPHVRVNAVAPGPTLPSPRQDLEAFARQAAAVPLGRGPSPEEVADAVLYLVRARSVTGETIAVDGGQRLAWQTPDAVGAEE</sequence>
<protein>
    <submittedName>
        <fullName evidence="3">Short-chain dehydrogenase</fullName>
    </submittedName>
</protein>
<dbReference type="PANTHER" id="PTHR43639">
    <property type="entry name" value="OXIDOREDUCTASE, SHORT-CHAIN DEHYDROGENASE/REDUCTASE FAMILY (AFU_ORTHOLOGUE AFUA_5G02870)"/>
    <property type="match status" value="1"/>
</dbReference>
<evidence type="ECO:0000313" key="4">
    <source>
        <dbReference type="Proteomes" id="UP000248863"/>
    </source>
</evidence>
<dbReference type="Gene3D" id="3.40.50.720">
    <property type="entry name" value="NAD(P)-binding Rossmann-like Domain"/>
    <property type="match status" value="1"/>
</dbReference>
<name>A0A327K3D7_9BRAD</name>
<dbReference type="InterPro" id="IPR002347">
    <property type="entry name" value="SDR_fam"/>
</dbReference>
<comment type="caution">
    <text evidence="3">The sequence shown here is derived from an EMBL/GenBank/DDBJ whole genome shotgun (WGS) entry which is preliminary data.</text>
</comment>
<dbReference type="InterPro" id="IPR036291">
    <property type="entry name" value="NAD(P)-bd_dom_sf"/>
</dbReference>
<gene>
    <name evidence="3" type="ORF">CH338_28260</name>
</gene>
<dbReference type="PRINTS" id="PR00081">
    <property type="entry name" value="GDHRDH"/>
</dbReference>
<dbReference type="GO" id="GO:0016491">
    <property type="term" value="F:oxidoreductase activity"/>
    <property type="evidence" value="ECO:0007669"/>
    <property type="project" value="UniProtKB-KW"/>
</dbReference>
<dbReference type="PANTHER" id="PTHR43639:SF1">
    <property type="entry name" value="SHORT-CHAIN DEHYDROGENASE_REDUCTASE FAMILY PROTEIN"/>
    <property type="match status" value="1"/>
</dbReference>
<dbReference type="Proteomes" id="UP000248863">
    <property type="component" value="Unassembled WGS sequence"/>
</dbReference>
<proteinExistence type="inferred from homology"/>
<evidence type="ECO:0000256" key="2">
    <source>
        <dbReference type="ARBA" id="ARBA00023002"/>
    </source>
</evidence>
<evidence type="ECO:0000313" key="3">
    <source>
        <dbReference type="EMBL" id="RAI29898.1"/>
    </source>
</evidence>
<dbReference type="SUPFAM" id="SSF51735">
    <property type="entry name" value="NAD(P)-binding Rossmann-fold domains"/>
    <property type="match status" value="1"/>
</dbReference>